<evidence type="ECO:0000256" key="6">
    <source>
        <dbReference type="ARBA" id="ARBA00023004"/>
    </source>
</evidence>
<evidence type="ECO:0000256" key="3">
    <source>
        <dbReference type="ARBA" id="ARBA00022679"/>
    </source>
</evidence>
<sequence length="482" mass="54058">MKNIIHFETLGCRLNQDETEGAARSFSDAGFICEFNSISSAKNPSQDVILSVINTCTVTGKAEQKARRIIRLLLEKFFNAPLIVTGCYAELADSEITSISKNRIVIVPGTKKFVLKEIAVAMNGGDLDFKSGKFNFENLKSFVSKKIFSFERIDSAKKIPMAINPFALYTPVFEKHSRATLKIQDGCNNSCSFCRIHFARGTSVSLEPEKILERAKEIENLGSSEIVLTGVNLSQYAGMSKDGAIFDFKDLLSFLLSNTKKVKFRISSFYPQHITKELCAVLSDKRVQPFFHLSIQSGSDSILNSMRRPYKREQVENAVQLLRECKMNPFISCDIIAGFPGETEDDFEQTKSLCKKMNFAWIHAFPFSARPGTLAFSMTPKIPERTKNERVKWLAEIAVSGKISYINSFKEKTVEATVEKKVLQKSNGKNIFHAVTENFLHAEFESEKKLKAGSVAMLKIISALEDSIKCGREEECSAELLK</sequence>
<reference evidence="10 11" key="1">
    <citation type="journal article" date="2011" name="Stand. Genomic Sci.">
        <title>Complete genome sequence of Treponema succinifaciens type strain (6091).</title>
        <authorList>
            <person name="Han C."/>
            <person name="Gronow S."/>
            <person name="Teshima H."/>
            <person name="Lapidus A."/>
            <person name="Nolan M."/>
            <person name="Lucas S."/>
            <person name="Hammon N."/>
            <person name="Deshpande S."/>
            <person name="Cheng J.F."/>
            <person name="Zeytun A."/>
            <person name="Tapia R."/>
            <person name="Goodwin L."/>
            <person name="Pitluck S."/>
            <person name="Liolios K."/>
            <person name="Pagani I."/>
            <person name="Ivanova N."/>
            <person name="Mavromatis K."/>
            <person name="Mikhailova N."/>
            <person name="Huntemann M."/>
            <person name="Pati A."/>
            <person name="Chen A."/>
            <person name="Palaniappan K."/>
            <person name="Land M."/>
            <person name="Hauser L."/>
            <person name="Brambilla E.M."/>
            <person name="Rohde M."/>
            <person name="Goker M."/>
            <person name="Woyke T."/>
            <person name="Bristow J."/>
            <person name="Eisen J.A."/>
            <person name="Markowitz V."/>
            <person name="Hugenholtz P."/>
            <person name="Kyrpides N.C."/>
            <person name="Klenk H.P."/>
            <person name="Detter J.C."/>
        </authorList>
    </citation>
    <scope>NUCLEOTIDE SEQUENCE [LARGE SCALE GENOMIC DNA]</scope>
    <source>
        <strain evidence="11">ATCC 33096 / DSM 2489 / 6091</strain>
    </source>
</reference>
<name>F2NSJ5_TRES6</name>
<dbReference type="InterPro" id="IPR005839">
    <property type="entry name" value="Methylthiotransferase"/>
</dbReference>
<dbReference type="RefSeq" id="WP_013702050.1">
    <property type="nucleotide sequence ID" value="NC_015385.1"/>
</dbReference>
<keyword evidence="4" id="KW-0949">S-adenosyl-L-methionine</keyword>
<keyword evidence="2" id="KW-0004">4Fe-4S</keyword>
<organism evidence="10 11">
    <name type="scientific">Treponema succinifaciens (strain ATCC 33096 / DSM 2489 / 6091)</name>
    <dbReference type="NCBI Taxonomy" id="869209"/>
    <lineage>
        <taxon>Bacteria</taxon>
        <taxon>Pseudomonadati</taxon>
        <taxon>Spirochaetota</taxon>
        <taxon>Spirochaetia</taxon>
        <taxon>Spirochaetales</taxon>
        <taxon>Treponemataceae</taxon>
        <taxon>Treponema</taxon>
    </lineage>
</organism>
<evidence type="ECO:0000256" key="5">
    <source>
        <dbReference type="ARBA" id="ARBA00022723"/>
    </source>
</evidence>
<dbReference type="PROSITE" id="PS51449">
    <property type="entry name" value="MTTASE_N"/>
    <property type="match status" value="1"/>
</dbReference>
<evidence type="ECO:0000256" key="2">
    <source>
        <dbReference type="ARBA" id="ARBA00022485"/>
    </source>
</evidence>
<dbReference type="NCBIfam" id="TIGR00089">
    <property type="entry name" value="MiaB/RimO family radical SAM methylthiotransferase"/>
    <property type="match status" value="1"/>
</dbReference>
<gene>
    <name evidence="10" type="ordered locus">Tresu_1880</name>
</gene>
<dbReference type="GO" id="GO:0046872">
    <property type="term" value="F:metal ion binding"/>
    <property type="evidence" value="ECO:0007669"/>
    <property type="project" value="UniProtKB-KW"/>
</dbReference>
<dbReference type="InterPro" id="IPR006467">
    <property type="entry name" value="MiaB-like_bact"/>
</dbReference>
<evidence type="ECO:0000313" key="11">
    <source>
        <dbReference type="Proteomes" id="UP000006852"/>
    </source>
</evidence>
<dbReference type="GO" id="GO:0035598">
    <property type="term" value="F:tRNA (N(6)-L-threonylcarbamoyladenosine(37)-C(2))-methylthiotransferase activity"/>
    <property type="evidence" value="ECO:0007669"/>
    <property type="project" value="TreeGrafter"/>
</dbReference>
<keyword evidence="11" id="KW-1185">Reference proteome</keyword>
<dbReference type="InterPro" id="IPR006638">
    <property type="entry name" value="Elp3/MiaA/NifB-like_rSAM"/>
</dbReference>
<dbReference type="HOGENOM" id="CLU_018697_1_0_12"/>
<dbReference type="PROSITE" id="PS51918">
    <property type="entry name" value="RADICAL_SAM"/>
    <property type="match status" value="1"/>
</dbReference>
<dbReference type="InterPro" id="IPR023404">
    <property type="entry name" value="rSAM_horseshoe"/>
</dbReference>
<dbReference type="InterPro" id="IPR020612">
    <property type="entry name" value="Methylthiotransferase_CS"/>
</dbReference>
<evidence type="ECO:0000259" key="9">
    <source>
        <dbReference type="PROSITE" id="PS51918"/>
    </source>
</evidence>
<dbReference type="Proteomes" id="UP000006852">
    <property type="component" value="Chromosome"/>
</dbReference>
<dbReference type="GO" id="GO:0051539">
    <property type="term" value="F:4 iron, 4 sulfur cluster binding"/>
    <property type="evidence" value="ECO:0007669"/>
    <property type="project" value="UniProtKB-KW"/>
</dbReference>
<dbReference type="InterPro" id="IPR007197">
    <property type="entry name" value="rSAM"/>
</dbReference>
<dbReference type="AlphaFoldDB" id="F2NSJ5"/>
<evidence type="ECO:0000259" key="8">
    <source>
        <dbReference type="PROSITE" id="PS51449"/>
    </source>
</evidence>
<dbReference type="SUPFAM" id="SSF102114">
    <property type="entry name" value="Radical SAM enzymes"/>
    <property type="match status" value="1"/>
</dbReference>
<evidence type="ECO:0000256" key="4">
    <source>
        <dbReference type="ARBA" id="ARBA00022691"/>
    </source>
</evidence>
<dbReference type="SFLD" id="SFLDG01082">
    <property type="entry name" value="B12-binding_domain_containing"/>
    <property type="match status" value="1"/>
</dbReference>
<dbReference type="SFLD" id="SFLDS00029">
    <property type="entry name" value="Radical_SAM"/>
    <property type="match status" value="1"/>
</dbReference>
<feature type="domain" description="Radical SAM core" evidence="9">
    <location>
        <begin position="173"/>
        <end position="404"/>
    </location>
</feature>
<evidence type="ECO:0000313" key="10">
    <source>
        <dbReference type="EMBL" id="AEB14769.1"/>
    </source>
</evidence>
<dbReference type="InterPro" id="IPR038135">
    <property type="entry name" value="Methylthiotransferase_N_sf"/>
</dbReference>
<dbReference type="Pfam" id="PF00919">
    <property type="entry name" value="UPF0004"/>
    <property type="match status" value="1"/>
</dbReference>
<protein>
    <submittedName>
        <fullName evidence="10">RNA modification enzyme, MiaB family</fullName>
    </submittedName>
</protein>
<feature type="domain" description="MTTase N-terminal" evidence="8">
    <location>
        <begin position="3"/>
        <end position="123"/>
    </location>
</feature>
<keyword evidence="5" id="KW-0479">Metal-binding</keyword>
<proteinExistence type="predicted"/>
<dbReference type="Gene3D" id="3.40.50.12160">
    <property type="entry name" value="Methylthiotransferase, N-terminal domain"/>
    <property type="match status" value="1"/>
</dbReference>
<dbReference type="Gene3D" id="3.80.30.20">
    <property type="entry name" value="tm_1862 like domain"/>
    <property type="match status" value="1"/>
</dbReference>
<keyword evidence="6" id="KW-0408">Iron</keyword>
<evidence type="ECO:0000256" key="7">
    <source>
        <dbReference type="ARBA" id="ARBA00023014"/>
    </source>
</evidence>
<dbReference type="SMART" id="SM00729">
    <property type="entry name" value="Elp3"/>
    <property type="match status" value="1"/>
</dbReference>
<dbReference type="eggNOG" id="COG0621">
    <property type="taxonomic scope" value="Bacteria"/>
</dbReference>
<comment type="cofactor">
    <cofactor evidence="1">
        <name>[4Fe-4S] cluster</name>
        <dbReference type="ChEBI" id="CHEBI:49883"/>
    </cofactor>
</comment>
<dbReference type="InterPro" id="IPR013848">
    <property type="entry name" value="Methylthiotransferase_N"/>
</dbReference>
<dbReference type="PROSITE" id="PS01278">
    <property type="entry name" value="MTTASE_RADICAL"/>
    <property type="match status" value="1"/>
</dbReference>
<keyword evidence="7" id="KW-0411">Iron-sulfur</keyword>
<dbReference type="KEGG" id="tsu:Tresu_1880"/>
<evidence type="ECO:0000256" key="1">
    <source>
        <dbReference type="ARBA" id="ARBA00001966"/>
    </source>
</evidence>
<dbReference type="InterPro" id="IPR058240">
    <property type="entry name" value="rSAM_sf"/>
</dbReference>
<dbReference type="Pfam" id="PF04055">
    <property type="entry name" value="Radical_SAM"/>
    <property type="match status" value="1"/>
</dbReference>
<dbReference type="EMBL" id="CP002631">
    <property type="protein sequence ID" value="AEB14769.1"/>
    <property type="molecule type" value="Genomic_DNA"/>
</dbReference>
<dbReference type="NCBIfam" id="TIGR01579">
    <property type="entry name" value="MiaB-like-C"/>
    <property type="match status" value="1"/>
</dbReference>
<dbReference type="PANTHER" id="PTHR11918:SF45">
    <property type="entry name" value="THREONYLCARBAMOYLADENOSINE TRNA METHYLTHIOTRANSFERASE"/>
    <property type="match status" value="1"/>
</dbReference>
<dbReference type="PANTHER" id="PTHR11918">
    <property type="entry name" value="RADICAL SAM PROTEINS"/>
    <property type="match status" value="1"/>
</dbReference>
<dbReference type="STRING" id="869209.Tresu_1880"/>
<dbReference type="CDD" id="cd01335">
    <property type="entry name" value="Radical_SAM"/>
    <property type="match status" value="1"/>
</dbReference>
<keyword evidence="3" id="KW-0808">Transferase</keyword>
<accession>F2NSJ5</accession>
<dbReference type="GeneID" id="302999019"/>
<reference evidence="11" key="2">
    <citation type="submission" date="2011-04" db="EMBL/GenBank/DDBJ databases">
        <title>The complete genome of chromosome of Treponema succinifaciens DSM 2489.</title>
        <authorList>
            <person name="Lucas S."/>
            <person name="Copeland A."/>
            <person name="Lapidus A."/>
            <person name="Bruce D."/>
            <person name="Goodwin L."/>
            <person name="Pitluck S."/>
            <person name="Peters L."/>
            <person name="Kyrpides N."/>
            <person name="Mavromatis K."/>
            <person name="Ivanova N."/>
            <person name="Ovchinnikova G."/>
            <person name="Teshima H."/>
            <person name="Detter J.C."/>
            <person name="Tapia R."/>
            <person name="Han C."/>
            <person name="Land M."/>
            <person name="Hauser L."/>
            <person name="Markowitz V."/>
            <person name="Cheng J.-F."/>
            <person name="Hugenholtz P."/>
            <person name="Woyke T."/>
            <person name="Wu D."/>
            <person name="Gronow S."/>
            <person name="Wellnitz S."/>
            <person name="Brambilla E."/>
            <person name="Klenk H.-P."/>
            <person name="Eisen J.A."/>
        </authorList>
    </citation>
    <scope>NUCLEOTIDE SEQUENCE [LARGE SCALE GENOMIC DNA]</scope>
    <source>
        <strain evidence="11">ATCC 33096 / DSM 2489 / 6091</strain>
    </source>
</reference>